<feature type="compositionally biased region" description="Polar residues" evidence="2">
    <location>
        <begin position="1"/>
        <end position="15"/>
    </location>
</feature>
<feature type="region of interest" description="Disordered" evidence="2">
    <location>
        <begin position="331"/>
        <end position="483"/>
    </location>
</feature>
<protein>
    <recommendedName>
        <fullName evidence="5">Centrosomin N-terminal motif 1 domain-containing protein</fullName>
    </recommendedName>
</protein>
<proteinExistence type="predicted"/>
<reference evidence="4" key="1">
    <citation type="journal article" date="2020" name="Stud. Mycol.">
        <title>101 Dothideomycetes genomes: A test case for predicting lifestyles and emergence of pathogens.</title>
        <authorList>
            <person name="Haridas S."/>
            <person name="Albert R."/>
            <person name="Binder M."/>
            <person name="Bloem J."/>
            <person name="LaButti K."/>
            <person name="Salamov A."/>
            <person name="Andreopoulos B."/>
            <person name="Baker S."/>
            <person name="Barry K."/>
            <person name="Bills G."/>
            <person name="Bluhm B."/>
            <person name="Cannon C."/>
            <person name="Castanera R."/>
            <person name="Culley D."/>
            <person name="Daum C."/>
            <person name="Ezra D."/>
            <person name="Gonzalez J."/>
            <person name="Henrissat B."/>
            <person name="Kuo A."/>
            <person name="Liang C."/>
            <person name="Lipzen A."/>
            <person name="Lutzoni F."/>
            <person name="Magnuson J."/>
            <person name="Mondo S."/>
            <person name="Nolan M."/>
            <person name="Ohm R."/>
            <person name="Pangilinan J."/>
            <person name="Park H.-J."/>
            <person name="Ramirez L."/>
            <person name="Alfaro M."/>
            <person name="Sun H."/>
            <person name="Tritt A."/>
            <person name="Yoshinaga Y."/>
            <person name="Zwiers L.-H."/>
            <person name="Turgeon B."/>
            <person name="Goodwin S."/>
            <person name="Spatafora J."/>
            <person name="Crous P."/>
            <person name="Grigoriev I."/>
        </authorList>
    </citation>
    <scope>NUCLEOTIDE SEQUENCE [LARGE SCALE GENOMIC DNA]</scope>
    <source>
        <strain evidence="4">CBS 304.66</strain>
    </source>
</reference>
<evidence type="ECO:0000313" key="3">
    <source>
        <dbReference type="EMBL" id="KAF2264602.1"/>
    </source>
</evidence>
<gene>
    <name evidence="3" type="ORF">CC78DRAFT_568094</name>
</gene>
<feature type="coiled-coil region" evidence="1">
    <location>
        <begin position="124"/>
        <end position="252"/>
    </location>
</feature>
<evidence type="ECO:0000256" key="1">
    <source>
        <dbReference type="SAM" id="Coils"/>
    </source>
</evidence>
<feature type="compositionally biased region" description="Pro residues" evidence="2">
    <location>
        <begin position="50"/>
        <end position="62"/>
    </location>
</feature>
<accession>A0A9P4KB85</accession>
<evidence type="ECO:0000313" key="4">
    <source>
        <dbReference type="Proteomes" id="UP000800093"/>
    </source>
</evidence>
<dbReference type="OrthoDB" id="10251744at2759"/>
<feature type="compositionally biased region" description="Low complexity" evidence="2">
    <location>
        <begin position="16"/>
        <end position="27"/>
    </location>
</feature>
<sequence>MSTPTSRRSARTAPQTPSTPTSTLSLSVEPKSEYLRNAIQARRAKDVPATPTPVAPPPPPPPPERRSASAASTADPWLEQAVSEDDMPQALPVRRGRRPSEGGMPRLPTQRELQTETEHLKTIMFDLNLKLELLKKQNNELKDSLDDANKRIDELEPLEDENLDLREDNDALRLKMQNLENDCVELKDENAALNGENAEILKIQEEMVPQMEQLNTALEEAADVIVRSDATITELKEENSRLKDRLATHESGTGYFSPDDADSLKKFPTRIYSIDDSRPSTSHFDSDYYSQPASPHVQPKKPSKEGLKFSERAKNFLELNINGKRSIQELKKRVSDASMKQASRPKSPVPEVPQIPDAYATEQAKVVKRTPGRSRPQVDIRSAPLRSTPATPRTPTGNKEGLRELYRTGKPLDKPTRPSSSSRSPATSTRSEASRTEANPFYPPPRRSSRQAQSSSASNEKLQLHIPETEHAAPKPVSASEMRAGSLNEGLANLNASAHGNDIPLIPSPPSMASDFTVSESVVDHRDKWWKDVRHYPHKSQATALNVLTFQKQLPAVASVSLSSSSGGGSNRPRKASFGGDFLFNGEEDEEEFLARAKGYGYVRKR</sequence>
<feature type="compositionally biased region" description="Basic and acidic residues" evidence="2">
    <location>
        <begin position="400"/>
        <end position="416"/>
    </location>
</feature>
<name>A0A9P4KB85_9PLEO</name>
<feature type="region of interest" description="Disordered" evidence="2">
    <location>
        <begin position="1"/>
        <end position="112"/>
    </location>
</feature>
<keyword evidence="1" id="KW-0175">Coiled coil</keyword>
<organism evidence="3 4">
    <name type="scientific">Lojkania enalia</name>
    <dbReference type="NCBI Taxonomy" id="147567"/>
    <lineage>
        <taxon>Eukaryota</taxon>
        <taxon>Fungi</taxon>
        <taxon>Dikarya</taxon>
        <taxon>Ascomycota</taxon>
        <taxon>Pezizomycotina</taxon>
        <taxon>Dothideomycetes</taxon>
        <taxon>Pleosporomycetidae</taxon>
        <taxon>Pleosporales</taxon>
        <taxon>Pleosporales incertae sedis</taxon>
        <taxon>Lojkania</taxon>
    </lineage>
</organism>
<dbReference type="Proteomes" id="UP000800093">
    <property type="component" value="Unassembled WGS sequence"/>
</dbReference>
<comment type="caution">
    <text evidence="3">The sequence shown here is derived from an EMBL/GenBank/DDBJ whole genome shotgun (WGS) entry which is preliminary data.</text>
</comment>
<feature type="region of interest" description="Disordered" evidence="2">
    <location>
        <begin position="275"/>
        <end position="306"/>
    </location>
</feature>
<dbReference type="EMBL" id="ML986614">
    <property type="protein sequence ID" value="KAF2264602.1"/>
    <property type="molecule type" value="Genomic_DNA"/>
</dbReference>
<keyword evidence="4" id="KW-1185">Reference proteome</keyword>
<evidence type="ECO:0000256" key="2">
    <source>
        <dbReference type="SAM" id="MobiDB-lite"/>
    </source>
</evidence>
<feature type="compositionally biased region" description="Polar residues" evidence="2">
    <location>
        <begin position="279"/>
        <end position="293"/>
    </location>
</feature>
<feature type="compositionally biased region" description="Polar residues" evidence="2">
    <location>
        <begin position="388"/>
        <end position="397"/>
    </location>
</feature>
<feature type="compositionally biased region" description="Low complexity" evidence="2">
    <location>
        <begin position="417"/>
        <end position="431"/>
    </location>
</feature>
<evidence type="ECO:0008006" key="5">
    <source>
        <dbReference type="Google" id="ProtNLM"/>
    </source>
</evidence>
<dbReference type="AlphaFoldDB" id="A0A9P4KB85"/>